<sequence>MHDLDEYLQAQLLMSAVNITTHVLQKGGVFVAKIFRGRHSSHLHSQLRMLFGRVTIAKPPSSRSTSLESFVVCQDFRGGEYFDLPLDGKVGGAHSEVLGEVVPYLTCGDLSGWKPTGKT</sequence>
<evidence type="ECO:0000256" key="1">
    <source>
        <dbReference type="ARBA" id="ARBA00022603"/>
    </source>
</evidence>
<dbReference type="InterPro" id="IPR025786">
    <property type="entry name" value="Mononega_L_MeTrfase"/>
</dbReference>
<dbReference type="GO" id="GO:0005737">
    <property type="term" value="C:cytoplasm"/>
    <property type="evidence" value="ECO:0007669"/>
    <property type="project" value="TreeGrafter"/>
</dbReference>
<dbReference type="InterPro" id="IPR029063">
    <property type="entry name" value="SAM-dependent_MTases_sf"/>
</dbReference>
<dbReference type="InterPro" id="IPR002877">
    <property type="entry name" value="RNA_MeTrfase_FtsJ_dom"/>
</dbReference>
<name>A0A7R9WQQ7_9STRA</name>
<protein>
    <recommendedName>
        <fullName evidence="4">Mononegavirus-type SAM-dependent 2'-O-MTase domain-containing protein</fullName>
    </recommendedName>
</protein>
<evidence type="ECO:0000256" key="2">
    <source>
        <dbReference type="ARBA" id="ARBA00022679"/>
    </source>
</evidence>
<accession>A0A7R9WQQ7</accession>
<evidence type="ECO:0000256" key="3">
    <source>
        <dbReference type="ARBA" id="ARBA00022691"/>
    </source>
</evidence>
<dbReference type="PANTHER" id="PTHR10920:SF12">
    <property type="entry name" value="TRNA (CYTIDINE(32)_GUANOSINE(34)-2'-O)-METHYLTRANSFERASE-RELATED"/>
    <property type="match status" value="1"/>
</dbReference>
<dbReference type="EMBL" id="HBEF01004916">
    <property type="protein sequence ID" value="CAD8330934.1"/>
    <property type="molecule type" value="Transcribed_RNA"/>
</dbReference>
<proteinExistence type="predicted"/>
<keyword evidence="2" id="KW-0808">Transferase</keyword>
<gene>
    <name evidence="5" type="ORF">CAUS1442_LOCUS3033</name>
</gene>
<evidence type="ECO:0000259" key="4">
    <source>
        <dbReference type="PROSITE" id="PS51590"/>
    </source>
</evidence>
<dbReference type="Gene3D" id="3.40.50.150">
    <property type="entry name" value="Vaccinia Virus protein VP39"/>
    <property type="match status" value="1"/>
</dbReference>
<dbReference type="GO" id="GO:0030488">
    <property type="term" value="P:tRNA methylation"/>
    <property type="evidence" value="ECO:0007669"/>
    <property type="project" value="TreeGrafter"/>
</dbReference>
<organism evidence="5">
    <name type="scientific">Craspedostauros australis</name>
    <dbReference type="NCBI Taxonomy" id="1486917"/>
    <lineage>
        <taxon>Eukaryota</taxon>
        <taxon>Sar</taxon>
        <taxon>Stramenopiles</taxon>
        <taxon>Ochrophyta</taxon>
        <taxon>Bacillariophyta</taxon>
        <taxon>Bacillariophyceae</taxon>
        <taxon>Bacillariophycidae</taxon>
        <taxon>Naviculales</taxon>
        <taxon>Naviculaceae</taxon>
        <taxon>Craspedostauros</taxon>
    </lineage>
</organism>
<dbReference type="GO" id="GO:0008175">
    <property type="term" value="F:tRNA methyltransferase activity"/>
    <property type="evidence" value="ECO:0007669"/>
    <property type="project" value="TreeGrafter"/>
</dbReference>
<dbReference type="SUPFAM" id="SSF53335">
    <property type="entry name" value="S-adenosyl-L-methionine-dependent methyltransferases"/>
    <property type="match status" value="1"/>
</dbReference>
<keyword evidence="3" id="KW-0949">S-adenosyl-L-methionine</keyword>
<keyword evidence="1" id="KW-0489">Methyltransferase</keyword>
<dbReference type="PROSITE" id="PS51590">
    <property type="entry name" value="SAM_MT_MNV_L"/>
    <property type="match status" value="1"/>
</dbReference>
<dbReference type="PANTHER" id="PTHR10920">
    <property type="entry name" value="RIBOSOMAL RNA METHYLTRANSFERASE"/>
    <property type="match status" value="1"/>
</dbReference>
<dbReference type="AlphaFoldDB" id="A0A7R9WQQ7"/>
<dbReference type="InterPro" id="IPR050082">
    <property type="entry name" value="RNA_methyltr_RlmE"/>
</dbReference>
<dbReference type="Pfam" id="PF01728">
    <property type="entry name" value="FtsJ"/>
    <property type="match status" value="1"/>
</dbReference>
<evidence type="ECO:0000313" key="5">
    <source>
        <dbReference type="EMBL" id="CAD8330934.1"/>
    </source>
</evidence>
<reference evidence="5" key="1">
    <citation type="submission" date="2021-01" db="EMBL/GenBank/DDBJ databases">
        <authorList>
            <person name="Corre E."/>
            <person name="Pelletier E."/>
            <person name="Niang G."/>
            <person name="Scheremetjew M."/>
            <person name="Finn R."/>
            <person name="Kale V."/>
            <person name="Holt S."/>
            <person name="Cochrane G."/>
            <person name="Meng A."/>
            <person name="Brown T."/>
            <person name="Cohen L."/>
        </authorList>
    </citation>
    <scope>NUCLEOTIDE SEQUENCE</scope>
    <source>
        <strain evidence="5">CCMP3328</strain>
    </source>
</reference>
<feature type="domain" description="Mononegavirus-type SAM-dependent 2'-O-MTase" evidence="4">
    <location>
        <begin position="1"/>
        <end position="72"/>
    </location>
</feature>
<dbReference type="GO" id="GO:0002181">
    <property type="term" value="P:cytoplasmic translation"/>
    <property type="evidence" value="ECO:0007669"/>
    <property type="project" value="TreeGrafter"/>
</dbReference>